<accession>A0A7I4A0Q3</accession>
<dbReference type="InterPro" id="IPR008265">
    <property type="entry name" value="Lipase_GDSL_AS"/>
</dbReference>
<dbReference type="InterPro" id="IPR051058">
    <property type="entry name" value="GDSL_Est/Lipase"/>
</dbReference>
<dbReference type="EMBL" id="ABEU02000010">
    <property type="status" value="NOT_ANNOTATED_CDS"/>
    <property type="molecule type" value="Genomic_DNA"/>
</dbReference>
<dbReference type="InParanoid" id="A0A7I4A0Q3"/>
<dbReference type="Gramene" id="Pp3c10_18270V3.2">
    <property type="protein sequence ID" value="Pp3c10_18270V3.2"/>
    <property type="gene ID" value="Pp3c10_18270"/>
</dbReference>
<dbReference type="Gene3D" id="3.40.50.1110">
    <property type="entry name" value="SGNH hydrolase"/>
    <property type="match status" value="2"/>
</dbReference>
<dbReference type="FunCoup" id="A0A7I4A0Q3">
    <property type="interactions" value="36"/>
</dbReference>
<evidence type="ECO:0000256" key="1">
    <source>
        <dbReference type="ARBA" id="ARBA00008668"/>
    </source>
</evidence>
<gene>
    <name evidence="4" type="primary">LOC112287381</name>
</gene>
<proteinExistence type="inferred from homology"/>
<protein>
    <recommendedName>
        <fullName evidence="6">GDSL esterase/lipase</fullName>
    </recommendedName>
</protein>
<keyword evidence="2" id="KW-0378">Hydrolase</keyword>
<dbReference type="GO" id="GO:0006629">
    <property type="term" value="P:lipid metabolic process"/>
    <property type="evidence" value="ECO:0007669"/>
    <property type="project" value="InterPro"/>
</dbReference>
<dbReference type="EnsemblPlants" id="Pp3c10_18270V3.2">
    <property type="protein sequence ID" value="Pp3c10_18270V3.2"/>
    <property type="gene ID" value="Pp3c10_18270"/>
</dbReference>
<dbReference type="Proteomes" id="UP000006727">
    <property type="component" value="Chromosome 10"/>
</dbReference>
<reference evidence="4 5" key="1">
    <citation type="journal article" date="2008" name="Science">
        <title>The Physcomitrella genome reveals evolutionary insights into the conquest of land by plants.</title>
        <authorList>
            <person name="Rensing S."/>
            <person name="Lang D."/>
            <person name="Zimmer A."/>
            <person name="Terry A."/>
            <person name="Salamov A."/>
            <person name="Shapiro H."/>
            <person name="Nishiyama T."/>
            <person name="Perroud P.-F."/>
            <person name="Lindquist E."/>
            <person name="Kamisugi Y."/>
            <person name="Tanahashi T."/>
            <person name="Sakakibara K."/>
            <person name="Fujita T."/>
            <person name="Oishi K."/>
            <person name="Shin-I T."/>
            <person name="Kuroki Y."/>
            <person name="Toyoda A."/>
            <person name="Suzuki Y."/>
            <person name="Hashimoto A."/>
            <person name="Yamaguchi K."/>
            <person name="Sugano A."/>
            <person name="Kohara Y."/>
            <person name="Fujiyama A."/>
            <person name="Anterola A."/>
            <person name="Aoki S."/>
            <person name="Ashton N."/>
            <person name="Barbazuk W.B."/>
            <person name="Barker E."/>
            <person name="Bennetzen J."/>
            <person name="Bezanilla M."/>
            <person name="Blankenship R."/>
            <person name="Cho S.H."/>
            <person name="Dutcher S."/>
            <person name="Estelle M."/>
            <person name="Fawcett J.A."/>
            <person name="Gundlach H."/>
            <person name="Hanada K."/>
            <person name="Heyl A."/>
            <person name="Hicks K.A."/>
            <person name="Hugh J."/>
            <person name="Lohr M."/>
            <person name="Mayer K."/>
            <person name="Melkozernov A."/>
            <person name="Murata T."/>
            <person name="Nelson D."/>
            <person name="Pils B."/>
            <person name="Prigge M."/>
            <person name="Reiss B."/>
            <person name="Renner T."/>
            <person name="Rombauts S."/>
            <person name="Rushton P."/>
            <person name="Sanderfoot A."/>
            <person name="Schween G."/>
            <person name="Shiu S.-H."/>
            <person name="Stueber K."/>
            <person name="Theodoulou F.L."/>
            <person name="Tu H."/>
            <person name="Van de Peer Y."/>
            <person name="Verrier P.J."/>
            <person name="Waters E."/>
            <person name="Wood A."/>
            <person name="Yang L."/>
            <person name="Cove D."/>
            <person name="Cuming A."/>
            <person name="Hasebe M."/>
            <person name="Lucas S."/>
            <person name="Mishler D.B."/>
            <person name="Reski R."/>
            <person name="Grigoriev I."/>
            <person name="Quatrano R.S."/>
            <person name="Boore J.L."/>
        </authorList>
    </citation>
    <scope>NUCLEOTIDE SEQUENCE [LARGE SCALE GENOMIC DNA]</scope>
    <source>
        <strain evidence="4 5">cv. Gransden 2004</strain>
    </source>
</reference>
<keyword evidence="3" id="KW-0732">Signal</keyword>
<dbReference type="Pfam" id="PF00657">
    <property type="entry name" value="Lipase_GDSL"/>
    <property type="match status" value="2"/>
</dbReference>
<feature type="signal peptide" evidence="3">
    <location>
        <begin position="1"/>
        <end position="15"/>
    </location>
</feature>
<keyword evidence="5" id="KW-1185">Reference proteome</keyword>
<evidence type="ECO:0000256" key="2">
    <source>
        <dbReference type="ARBA" id="ARBA00022801"/>
    </source>
</evidence>
<name>A0A7I4A0Q3_PHYPA</name>
<dbReference type="GO" id="GO:0016298">
    <property type="term" value="F:lipase activity"/>
    <property type="evidence" value="ECO:0007669"/>
    <property type="project" value="InterPro"/>
</dbReference>
<evidence type="ECO:0008006" key="6">
    <source>
        <dbReference type="Google" id="ProtNLM"/>
    </source>
</evidence>
<dbReference type="PANTHER" id="PTHR45648:SF5">
    <property type="entry name" value="OS04G0577300 PROTEIN"/>
    <property type="match status" value="1"/>
</dbReference>
<reference evidence="4 5" key="2">
    <citation type="journal article" date="2018" name="Plant J.">
        <title>The Physcomitrella patens chromosome-scale assembly reveals moss genome structure and evolution.</title>
        <authorList>
            <person name="Lang D."/>
            <person name="Ullrich K.K."/>
            <person name="Murat F."/>
            <person name="Fuchs J."/>
            <person name="Jenkins J."/>
            <person name="Haas F.B."/>
            <person name="Piednoel M."/>
            <person name="Gundlach H."/>
            <person name="Van Bel M."/>
            <person name="Meyberg R."/>
            <person name="Vives C."/>
            <person name="Morata J."/>
            <person name="Symeonidi A."/>
            <person name="Hiss M."/>
            <person name="Muchero W."/>
            <person name="Kamisugi Y."/>
            <person name="Saleh O."/>
            <person name="Blanc G."/>
            <person name="Decker E.L."/>
            <person name="van Gessel N."/>
            <person name="Grimwood J."/>
            <person name="Hayes R.D."/>
            <person name="Graham S.W."/>
            <person name="Gunter L.E."/>
            <person name="McDaniel S.F."/>
            <person name="Hoernstein S.N.W."/>
            <person name="Larsson A."/>
            <person name="Li F.W."/>
            <person name="Perroud P.F."/>
            <person name="Phillips J."/>
            <person name="Ranjan P."/>
            <person name="Rokshar D.S."/>
            <person name="Rothfels C.J."/>
            <person name="Schneider L."/>
            <person name="Shu S."/>
            <person name="Stevenson D.W."/>
            <person name="Thummler F."/>
            <person name="Tillich M."/>
            <person name="Villarreal Aguilar J.C."/>
            <person name="Widiez T."/>
            <person name="Wong G.K."/>
            <person name="Wymore A."/>
            <person name="Zhang Y."/>
            <person name="Zimmer A.D."/>
            <person name="Quatrano R.S."/>
            <person name="Mayer K.F.X."/>
            <person name="Goodstein D."/>
            <person name="Casacuberta J.M."/>
            <person name="Vandepoele K."/>
            <person name="Reski R."/>
            <person name="Cuming A.C."/>
            <person name="Tuskan G.A."/>
            <person name="Maumus F."/>
            <person name="Salse J."/>
            <person name="Schmutz J."/>
            <person name="Rensing S.A."/>
        </authorList>
    </citation>
    <scope>NUCLEOTIDE SEQUENCE [LARGE SCALE GENOMIC DNA]</scope>
    <source>
        <strain evidence="4 5">cv. Gransden 2004</strain>
    </source>
</reference>
<dbReference type="AlphaFoldDB" id="A0A7I4A0Q3"/>
<evidence type="ECO:0000313" key="4">
    <source>
        <dbReference type="EnsemblPlants" id="Pp3c10_18270V3.2"/>
    </source>
</evidence>
<organism evidence="4 5">
    <name type="scientific">Physcomitrium patens</name>
    <name type="common">Spreading-leaved earth moss</name>
    <name type="synonym">Physcomitrella patens</name>
    <dbReference type="NCBI Taxonomy" id="3218"/>
    <lineage>
        <taxon>Eukaryota</taxon>
        <taxon>Viridiplantae</taxon>
        <taxon>Streptophyta</taxon>
        <taxon>Embryophyta</taxon>
        <taxon>Bryophyta</taxon>
        <taxon>Bryophytina</taxon>
        <taxon>Bryopsida</taxon>
        <taxon>Funariidae</taxon>
        <taxon>Funariales</taxon>
        <taxon>Funariaceae</taxon>
        <taxon>Physcomitrium</taxon>
    </lineage>
</organism>
<dbReference type="InterPro" id="IPR001087">
    <property type="entry name" value="GDSL"/>
</dbReference>
<evidence type="ECO:0000256" key="3">
    <source>
        <dbReference type="SAM" id="SignalP"/>
    </source>
</evidence>
<sequence length="318" mass="33998">MDLKTVLTLVAVVLAAIPSVPMDATGAHKEFDVLAIFAFGDSLGDAGTNSFIPQASARADFLPCGKTFFRKPTGRFTNCRTVVDFTAQKLDLPLTPPFLKPHASFTKGVNFASGGRGLLDSTSADDFSVRMSTQVQQFASAKATLEKQLGAHSAGILTFKSIVLFTSGSNGHRVRRWSAGCSPLARASNTAKQGECVEVANQLALGFNAALKQLVDGLRAALPRFNLVLANSFDTVSAMITDGKSFGLDNVTAACCGAGFLNAKVQCGKPDFCRRPFKSLFWDVLHPTEHVNWILLNVLFTCDATAAYPINSRALARL</sequence>
<feature type="chain" id="PRO_5029650152" description="GDSL esterase/lipase" evidence="3">
    <location>
        <begin position="16"/>
        <end position="318"/>
    </location>
</feature>
<reference evidence="4" key="3">
    <citation type="submission" date="2020-12" db="UniProtKB">
        <authorList>
            <consortium name="EnsemblPlants"/>
        </authorList>
    </citation>
    <scope>IDENTIFICATION</scope>
</reference>
<dbReference type="InterPro" id="IPR036514">
    <property type="entry name" value="SGNH_hydro_sf"/>
</dbReference>
<dbReference type="PROSITE" id="PS01098">
    <property type="entry name" value="LIPASE_GDSL_SER"/>
    <property type="match status" value="1"/>
</dbReference>
<comment type="similarity">
    <text evidence="1">Belongs to the 'GDSL' lipolytic enzyme family.</text>
</comment>
<evidence type="ECO:0000313" key="5">
    <source>
        <dbReference type="Proteomes" id="UP000006727"/>
    </source>
</evidence>
<dbReference type="PANTHER" id="PTHR45648">
    <property type="entry name" value="GDSL LIPASE/ACYLHYDROLASE FAMILY PROTEIN (AFU_ORTHOLOGUE AFUA_4G14700)"/>
    <property type="match status" value="1"/>
</dbReference>